<dbReference type="Pfam" id="PF01915">
    <property type="entry name" value="Glyco_hydro_3_C"/>
    <property type="match status" value="1"/>
</dbReference>
<dbReference type="SMART" id="SM01217">
    <property type="entry name" value="Fn3_like"/>
    <property type="match status" value="1"/>
</dbReference>
<dbReference type="SUPFAM" id="SSF52279">
    <property type="entry name" value="Beta-D-glucan exohydrolase, C-terminal domain"/>
    <property type="match status" value="1"/>
</dbReference>
<feature type="signal peptide" evidence="6">
    <location>
        <begin position="1"/>
        <end position="27"/>
    </location>
</feature>
<dbReference type="Pfam" id="PF00933">
    <property type="entry name" value="Glyco_hydro_3"/>
    <property type="match status" value="1"/>
</dbReference>
<keyword evidence="4" id="KW-0326">Glycosidase</keyword>
<keyword evidence="5" id="KW-0175">Coiled coil</keyword>
<dbReference type="InterPro" id="IPR050288">
    <property type="entry name" value="Cellulose_deg_GH3"/>
</dbReference>
<dbReference type="eggNOG" id="COG1472">
    <property type="taxonomic scope" value="Bacteria"/>
</dbReference>
<dbReference type="EMBL" id="JRLX01000009">
    <property type="protein sequence ID" value="KGO86562.1"/>
    <property type="molecule type" value="Genomic_DNA"/>
</dbReference>
<gene>
    <name evidence="8" type="ORF">Q765_10065</name>
</gene>
<dbReference type="Gene3D" id="2.60.40.10">
    <property type="entry name" value="Immunoglobulins"/>
    <property type="match status" value="1"/>
</dbReference>
<evidence type="ECO:0000256" key="2">
    <source>
        <dbReference type="ARBA" id="ARBA00022801"/>
    </source>
</evidence>
<dbReference type="InterPro" id="IPR002772">
    <property type="entry name" value="Glyco_hydro_3_C"/>
</dbReference>
<name>A0A0A2M1P5_9FLAO</name>
<dbReference type="InterPro" id="IPR026891">
    <property type="entry name" value="Fn3-like"/>
</dbReference>
<dbReference type="InterPro" id="IPR019800">
    <property type="entry name" value="Glyco_hydro_3_AS"/>
</dbReference>
<feature type="chain" id="PRO_5002002621" evidence="6">
    <location>
        <begin position="28"/>
        <end position="815"/>
    </location>
</feature>
<evidence type="ECO:0000256" key="5">
    <source>
        <dbReference type="SAM" id="Coils"/>
    </source>
</evidence>
<dbReference type="InterPro" id="IPR013783">
    <property type="entry name" value="Ig-like_fold"/>
</dbReference>
<proteinExistence type="inferred from homology"/>
<dbReference type="PANTHER" id="PTHR42715:SF10">
    <property type="entry name" value="BETA-GLUCOSIDASE"/>
    <property type="match status" value="1"/>
</dbReference>
<dbReference type="RefSeq" id="WP_020214217.1">
    <property type="nucleotide sequence ID" value="NZ_JRLX01000009.1"/>
</dbReference>
<dbReference type="Pfam" id="PF14310">
    <property type="entry name" value="Fn3-like"/>
    <property type="match status" value="1"/>
</dbReference>
<dbReference type="Proteomes" id="UP000030152">
    <property type="component" value="Unassembled WGS sequence"/>
</dbReference>
<keyword evidence="9" id="KW-1185">Reference proteome</keyword>
<comment type="similarity">
    <text evidence="1 4">Belongs to the glycosyl hydrolase 3 family.</text>
</comment>
<accession>A0A0A2M1P5</accession>
<dbReference type="InterPro" id="IPR036962">
    <property type="entry name" value="Glyco_hydro_3_N_sf"/>
</dbReference>
<keyword evidence="2 4" id="KW-0378">Hydrolase</keyword>
<evidence type="ECO:0000313" key="9">
    <source>
        <dbReference type="Proteomes" id="UP000030152"/>
    </source>
</evidence>
<dbReference type="InterPro" id="IPR001764">
    <property type="entry name" value="Glyco_hydro_3_N"/>
</dbReference>
<dbReference type="OrthoDB" id="9805821at2"/>
<protein>
    <submittedName>
        <fullName evidence="8">Glycoside hydrolase</fullName>
    </submittedName>
</protein>
<evidence type="ECO:0000256" key="4">
    <source>
        <dbReference type="RuleBase" id="RU361161"/>
    </source>
</evidence>
<dbReference type="AlphaFoldDB" id="A0A0A2M1P5"/>
<dbReference type="STRING" id="1121895.GCA_000378485_03053"/>
<dbReference type="PRINTS" id="PR00133">
    <property type="entry name" value="GLHYDRLASE3"/>
</dbReference>
<sequence length="815" mass="88366">MKKINNNKFIKVPLLTALVLASLGTKAATGHVGDPPVLKIEGLEFSDLNRNGKLDKYEDYRLSLEERINDLVSQMTDEEKANFLTGTGKPGNDGLTAVIGSVEGRVPGAAGVTYAIERLGIPGVTLADGPAGLRIKPVRDNDANTYYCTAFPVGTSLASTWNTALIESVGTAIGSETKDYGVDVLLAPALNIHRNPLCGRNYEYYSEDPLISGKIAAAMVRGIQSNGVGTSIKHFAANNQETSRFSINEHISKRALREIYLRNFEIAIRESQPWTVMSSYNLINGTYTSERKDLLTDVLRDEWGYKGIVMTDWYGGYAALTALVGRTSDVTTQLTAGNDLLMPGMKEQRASIIENLKSGKLSKEAVDACVKRMLELVMKSPTTKKIPYSNKPNLTANAAITRSVATEGIILLKNEGNALPYTSKTNSVAAFGVTSYAFISGGTGSGDVNEAYTVSLLDGLKNAGYKVDEPLRAIYQPYTDKVKGIEDARRKKEGKLTTHKRLPEMGFTTAELNEKAAFDDLAIITIGRNSGEGSDRVVDNDFNLGEDEHKLIEDVAKAFHAKGKKVVVILNIGGVIETASWKDKVDAILLAWQPGQEGGNSVADVFGGKVNPSGRLTMTFPVKYEDTPSAKNWLGTPKEAPKDVNYQEGIYIGYRYYDTFKVKPSFEFGFGKSYTSFDYSTVKLSSKTFNDNVTVSVTVKNTGKVAGKEVVQLYVSAPAKTLDKPKQELKAFGKTKTLAPGESETLTFTLTAKDIASFTESKSAWIAEAGSYTIKASASSAAAGKTVTFTVPKEIVAEKVHDSFAADVKFEDLKP</sequence>
<dbReference type="InterPro" id="IPR017853">
    <property type="entry name" value="GH"/>
</dbReference>
<feature type="domain" description="Fibronectin type III-like" evidence="7">
    <location>
        <begin position="709"/>
        <end position="780"/>
    </location>
</feature>
<evidence type="ECO:0000256" key="6">
    <source>
        <dbReference type="SAM" id="SignalP"/>
    </source>
</evidence>
<dbReference type="GO" id="GO:0008422">
    <property type="term" value="F:beta-glucosidase activity"/>
    <property type="evidence" value="ECO:0007669"/>
    <property type="project" value="UniProtKB-ARBA"/>
</dbReference>
<evidence type="ECO:0000259" key="7">
    <source>
        <dbReference type="SMART" id="SM01217"/>
    </source>
</evidence>
<feature type="coiled-coil region" evidence="5">
    <location>
        <begin position="54"/>
        <end position="81"/>
    </location>
</feature>
<dbReference type="Gene3D" id="3.20.20.300">
    <property type="entry name" value="Glycoside hydrolase, family 3, N-terminal domain"/>
    <property type="match status" value="1"/>
</dbReference>
<dbReference type="GO" id="GO:0005975">
    <property type="term" value="P:carbohydrate metabolic process"/>
    <property type="evidence" value="ECO:0007669"/>
    <property type="project" value="InterPro"/>
</dbReference>
<dbReference type="InterPro" id="IPR036881">
    <property type="entry name" value="Glyco_hydro_3_C_sf"/>
</dbReference>
<evidence type="ECO:0000256" key="3">
    <source>
        <dbReference type="ARBA" id="ARBA00023277"/>
    </source>
</evidence>
<evidence type="ECO:0000313" key="8">
    <source>
        <dbReference type="EMBL" id="KGO86562.1"/>
    </source>
</evidence>
<dbReference type="PANTHER" id="PTHR42715">
    <property type="entry name" value="BETA-GLUCOSIDASE"/>
    <property type="match status" value="1"/>
</dbReference>
<dbReference type="PROSITE" id="PS00775">
    <property type="entry name" value="GLYCOSYL_HYDROL_F3"/>
    <property type="match status" value="1"/>
</dbReference>
<evidence type="ECO:0000256" key="1">
    <source>
        <dbReference type="ARBA" id="ARBA00005336"/>
    </source>
</evidence>
<dbReference type="Gene3D" id="3.40.50.1700">
    <property type="entry name" value="Glycoside hydrolase family 3 C-terminal domain"/>
    <property type="match status" value="1"/>
</dbReference>
<reference evidence="8 9" key="1">
    <citation type="submission" date="2013-09" db="EMBL/GenBank/DDBJ databases">
        <authorList>
            <person name="Zeng Z."/>
            <person name="Chen C."/>
        </authorList>
    </citation>
    <scope>NUCLEOTIDE SEQUENCE [LARGE SCALE GENOMIC DNA]</scope>
    <source>
        <strain evidence="8 9">WB 3.3-2</strain>
    </source>
</reference>
<keyword evidence="6" id="KW-0732">Signal</keyword>
<comment type="caution">
    <text evidence="8">The sequence shown here is derived from an EMBL/GenBank/DDBJ whole genome shotgun (WGS) entry which is preliminary data.</text>
</comment>
<dbReference type="FunFam" id="2.60.40.10:FF:000495">
    <property type="entry name" value="Periplasmic beta-glucosidase"/>
    <property type="match status" value="1"/>
</dbReference>
<organism evidence="8 9">
    <name type="scientific">Flavobacterium rivuli WB 3.3-2 = DSM 21788</name>
    <dbReference type="NCBI Taxonomy" id="1121895"/>
    <lineage>
        <taxon>Bacteria</taxon>
        <taxon>Pseudomonadati</taxon>
        <taxon>Bacteroidota</taxon>
        <taxon>Flavobacteriia</taxon>
        <taxon>Flavobacteriales</taxon>
        <taxon>Flavobacteriaceae</taxon>
        <taxon>Flavobacterium</taxon>
    </lineage>
</organism>
<keyword evidence="3" id="KW-0119">Carbohydrate metabolism</keyword>
<dbReference type="SUPFAM" id="SSF51445">
    <property type="entry name" value="(Trans)glycosidases"/>
    <property type="match status" value="1"/>
</dbReference>